<dbReference type="EMBL" id="QJKJ01018016">
    <property type="protein sequence ID" value="RDX57932.1"/>
    <property type="molecule type" value="Genomic_DNA"/>
</dbReference>
<dbReference type="Gene3D" id="1.10.1200.270">
    <property type="entry name" value="Methyltransferase, alpha-helical capping domain"/>
    <property type="match status" value="1"/>
</dbReference>
<reference evidence="5" key="1">
    <citation type="submission" date="2018-05" db="EMBL/GenBank/DDBJ databases">
        <title>Draft genome of Mucuna pruriens seed.</title>
        <authorList>
            <person name="Nnadi N.E."/>
            <person name="Vos R."/>
            <person name="Hasami M.H."/>
            <person name="Devisetty U.K."/>
            <person name="Aguiy J.C."/>
        </authorList>
    </citation>
    <scope>NUCLEOTIDE SEQUENCE [LARGE SCALE GENOMIC DNA]</scope>
    <source>
        <strain evidence="5">JCA_2017</strain>
    </source>
</reference>
<comment type="caution">
    <text evidence="5">The sequence shown here is derived from an EMBL/GenBank/DDBJ whole genome shotgun (WGS) entry which is preliminary data.</text>
</comment>
<dbReference type="Proteomes" id="UP000257109">
    <property type="component" value="Unassembled WGS sequence"/>
</dbReference>
<keyword evidence="6" id="KW-1185">Reference proteome</keyword>
<dbReference type="Pfam" id="PF03492">
    <property type="entry name" value="Methyltransf_7"/>
    <property type="match status" value="1"/>
</dbReference>
<sequence length="368" mass="41886">MATQNFLFANGGAGEASYANNSSFQSKMISKVKPILEESMRTLYSNSVPSYFKVADLGCSSGPNALQVAYDVIDVVDNISHTFNHHQPTFQFFLNDQFRNDFNNIFESLPYFYERLRVEKGERFSPCFVNATPGSFYGRLFPSNSMHFFHSSTSLHWLSQAPKGLAKGTGLLNKESIYLTNASPSAVYQAYLDQYSQDFNLFLKSRAEELVPDGGMVLTFVGRDETSEIITPYGLIGLVLNEMVSESLIEEAKLESVNIPRYNPTTKEVKELIEAEGSFTLHKLETFKSRWDEGLKEEGNGDDFVSDRDVRANFIAKYVRATTEPFLKARFGEGIIHELFLRFRNRVAQLLEEQILEYTYLVMFMTKK</sequence>
<keyword evidence="2" id="KW-0808">Transferase</keyword>
<dbReference type="GO" id="GO:0032259">
    <property type="term" value="P:methylation"/>
    <property type="evidence" value="ECO:0007669"/>
    <property type="project" value="UniProtKB-KW"/>
</dbReference>
<name>A0A371DZF5_MUCPR</name>
<dbReference type="InterPro" id="IPR042086">
    <property type="entry name" value="MeTrfase_capping"/>
</dbReference>
<dbReference type="AlphaFoldDB" id="A0A371DZF5"/>
<dbReference type="GO" id="GO:0008168">
    <property type="term" value="F:methyltransferase activity"/>
    <property type="evidence" value="ECO:0007669"/>
    <property type="project" value="UniProtKB-KW"/>
</dbReference>
<dbReference type="InterPro" id="IPR029063">
    <property type="entry name" value="SAM-dependent_MTases_sf"/>
</dbReference>
<dbReference type="GO" id="GO:0046872">
    <property type="term" value="F:metal ion binding"/>
    <property type="evidence" value="ECO:0007669"/>
    <property type="project" value="UniProtKB-KW"/>
</dbReference>
<dbReference type="OrthoDB" id="1523883at2759"/>
<evidence type="ECO:0000313" key="6">
    <source>
        <dbReference type="Proteomes" id="UP000257109"/>
    </source>
</evidence>
<keyword evidence="4" id="KW-0460">Magnesium</keyword>
<protein>
    <submittedName>
        <fullName evidence="5">Caffeine synthase 4</fullName>
    </submittedName>
</protein>
<proteinExistence type="predicted"/>
<organism evidence="5 6">
    <name type="scientific">Mucuna pruriens</name>
    <name type="common">Velvet bean</name>
    <name type="synonym">Dolichos pruriens</name>
    <dbReference type="NCBI Taxonomy" id="157652"/>
    <lineage>
        <taxon>Eukaryota</taxon>
        <taxon>Viridiplantae</taxon>
        <taxon>Streptophyta</taxon>
        <taxon>Embryophyta</taxon>
        <taxon>Tracheophyta</taxon>
        <taxon>Spermatophyta</taxon>
        <taxon>Magnoliopsida</taxon>
        <taxon>eudicotyledons</taxon>
        <taxon>Gunneridae</taxon>
        <taxon>Pentapetalae</taxon>
        <taxon>rosids</taxon>
        <taxon>fabids</taxon>
        <taxon>Fabales</taxon>
        <taxon>Fabaceae</taxon>
        <taxon>Papilionoideae</taxon>
        <taxon>50 kb inversion clade</taxon>
        <taxon>NPAAA clade</taxon>
        <taxon>indigoferoid/millettioid clade</taxon>
        <taxon>Phaseoleae</taxon>
        <taxon>Mucuna</taxon>
    </lineage>
</organism>
<evidence type="ECO:0000256" key="4">
    <source>
        <dbReference type="ARBA" id="ARBA00022842"/>
    </source>
</evidence>
<dbReference type="Gene3D" id="3.40.50.150">
    <property type="entry name" value="Vaccinia Virus protein VP39"/>
    <property type="match status" value="1"/>
</dbReference>
<evidence type="ECO:0000313" key="5">
    <source>
        <dbReference type="EMBL" id="RDX57932.1"/>
    </source>
</evidence>
<accession>A0A371DZF5</accession>
<evidence type="ECO:0000256" key="3">
    <source>
        <dbReference type="ARBA" id="ARBA00022723"/>
    </source>
</evidence>
<evidence type="ECO:0000256" key="2">
    <source>
        <dbReference type="ARBA" id="ARBA00022679"/>
    </source>
</evidence>
<dbReference type="InterPro" id="IPR005299">
    <property type="entry name" value="MeTrfase_7"/>
</dbReference>
<feature type="non-terminal residue" evidence="5">
    <location>
        <position position="1"/>
    </location>
</feature>
<evidence type="ECO:0000256" key="1">
    <source>
        <dbReference type="ARBA" id="ARBA00022603"/>
    </source>
</evidence>
<gene>
    <name evidence="5" type="primary">CS4</name>
    <name evidence="5" type="ORF">CR513_62791</name>
</gene>
<keyword evidence="1" id="KW-0489">Methyltransferase</keyword>
<keyword evidence="3" id="KW-0479">Metal-binding</keyword>
<dbReference type="SUPFAM" id="SSF53335">
    <property type="entry name" value="S-adenosyl-L-methionine-dependent methyltransferases"/>
    <property type="match status" value="1"/>
</dbReference>
<dbReference type="PANTHER" id="PTHR31009">
    <property type="entry name" value="S-ADENOSYL-L-METHIONINE:CARBOXYL METHYLTRANSFERASE FAMILY PROTEIN"/>
    <property type="match status" value="1"/>
</dbReference>